<dbReference type="RefSeq" id="WP_307201295.1">
    <property type="nucleotide sequence ID" value="NZ_JAUTAN010000001.1"/>
</dbReference>
<dbReference type="SUPFAM" id="SSF69318">
    <property type="entry name" value="Integrin alpha N-terminal domain"/>
    <property type="match status" value="1"/>
</dbReference>
<evidence type="ECO:0000313" key="2">
    <source>
        <dbReference type="Proteomes" id="UP001239215"/>
    </source>
</evidence>
<dbReference type="InterPro" id="IPR011050">
    <property type="entry name" value="Pectin_lyase_fold/virulence"/>
</dbReference>
<evidence type="ECO:0008006" key="3">
    <source>
        <dbReference type="Google" id="ProtNLM"/>
    </source>
</evidence>
<gene>
    <name evidence="1" type="ORF">QE405_002529</name>
</gene>
<sequence>MPSLPLRRRARRGSAAVLLVLALTVLLGAHGSPVAAQVAGSVAAAAPTAPTAAAAAAVQAAAPTGRVFWVATNGNDANPGTSAAPWKDLRQSMQKLRAGDTLFVKGGRYASPNSYVIRPNGLAAGTPDKRITVQAANDQVFLDEPLAIDNAQYWTFDGFNISGNGARYRDTTEPPGYLVQFVGGTGWILRNSKICCFGTYGMVQVWGQPKDWTISHNTIWSNPGRGATADTDHLIYVHPNTGSGPGYIERNVLAGSSNGSNIKLGASSQTTANAGTAGITIRRNTFLGAWTNVRLAFETSGSLIEDNIMLGATRDWPDGPASVQPYCLDGRGNVTRTDLWYGPPTRRHTDPIRGTYCRYSGQWTDQGGHVKRDPRLPVSSSAVYNQRSLSSLDQSQFLPRDVPARSYGRFSQFDQALTGDWDGDGVDTPAGVLGNRVHLTNEASDAGSVEYVAPGSGESERIITLGKVGWRFVVGDWDGDGTDEIGVFDPSTATFHLRTQEGRVGSFSFGSRSRSYEPIAGDWNGDGKDEVGLLDTKSKVFAIRTSATTSTSFQFGAVSAAYQVTTGDWNGDGKDEIGMWRVANRTFALRHCVTATCDQAPTGIVMGTQALAPYYQPIGGTWERGQRTDTIGVVLWTQWLRARQNANPTTYYPTRNYEG</sequence>
<dbReference type="Gene3D" id="2.40.128.340">
    <property type="match status" value="1"/>
</dbReference>
<dbReference type="EMBL" id="JAUTAN010000001">
    <property type="protein sequence ID" value="MDQ1105245.1"/>
    <property type="molecule type" value="Genomic_DNA"/>
</dbReference>
<protein>
    <recommendedName>
        <fullName evidence="3">DUF1565 domain-containing protein</fullName>
    </recommendedName>
</protein>
<comment type="caution">
    <text evidence="1">The sequence shown here is derived from an EMBL/GenBank/DDBJ whole genome shotgun (WGS) entry which is preliminary data.</text>
</comment>
<dbReference type="Proteomes" id="UP001239215">
    <property type="component" value="Unassembled WGS sequence"/>
</dbReference>
<proteinExistence type="predicted"/>
<evidence type="ECO:0000313" key="1">
    <source>
        <dbReference type="EMBL" id="MDQ1105245.1"/>
    </source>
</evidence>
<organism evidence="1 2">
    <name type="scientific">Nocardioides zeae</name>
    <dbReference type="NCBI Taxonomy" id="1457234"/>
    <lineage>
        <taxon>Bacteria</taxon>
        <taxon>Bacillati</taxon>
        <taxon>Actinomycetota</taxon>
        <taxon>Actinomycetes</taxon>
        <taxon>Propionibacteriales</taxon>
        <taxon>Nocardioidaceae</taxon>
        <taxon>Nocardioides</taxon>
    </lineage>
</organism>
<dbReference type="AlphaFoldDB" id="A0AAJ1U0D1"/>
<dbReference type="Gene3D" id="2.160.20.10">
    <property type="entry name" value="Single-stranded right-handed beta-helix, Pectin lyase-like"/>
    <property type="match status" value="1"/>
</dbReference>
<accession>A0AAJ1U0D1</accession>
<dbReference type="SUPFAM" id="SSF51126">
    <property type="entry name" value="Pectin lyase-like"/>
    <property type="match status" value="1"/>
</dbReference>
<dbReference type="InterPro" id="IPR028994">
    <property type="entry name" value="Integrin_alpha_N"/>
</dbReference>
<dbReference type="InterPro" id="IPR012334">
    <property type="entry name" value="Pectin_lyas_fold"/>
</dbReference>
<name>A0AAJ1U0D1_9ACTN</name>
<reference evidence="1" key="1">
    <citation type="submission" date="2023-07" db="EMBL/GenBank/DDBJ databases">
        <title>Functional and genomic diversity of the sorghum phyllosphere microbiome.</title>
        <authorList>
            <person name="Shade A."/>
        </authorList>
    </citation>
    <scope>NUCLEOTIDE SEQUENCE</scope>
    <source>
        <strain evidence="1">SORGH_AS_1067</strain>
    </source>
</reference>